<gene>
    <name evidence="1" type="ORF">E1267_10980</name>
</gene>
<dbReference type="AlphaFoldDB" id="A0A4R4NI91"/>
<comment type="caution">
    <text evidence="1">The sequence shown here is derived from an EMBL/GenBank/DDBJ whole genome shotgun (WGS) entry which is preliminary data.</text>
</comment>
<proteinExistence type="predicted"/>
<dbReference type="EMBL" id="SMJZ01000030">
    <property type="protein sequence ID" value="TDC08274.1"/>
    <property type="molecule type" value="Genomic_DNA"/>
</dbReference>
<name>A0A4R4NI91_9ACTN</name>
<reference evidence="1 2" key="1">
    <citation type="submission" date="2019-02" db="EMBL/GenBank/DDBJ databases">
        <title>Draft genome sequences of novel Actinobacteria.</title>
        <authorList>
            <person name="Sahin N."/>
            <person name="Ay H."/>
            <person name="Saygin H."/>
        </authorList>
    </citation>
    <scope>NUCLEOTIDE SEQUENCE [LARGE SCALE GENOMIC DNA]</scope>
    <source>
        <strain evidence="1 2">KC201</strain>
    </source>
</reference>
<protein>
    <submittedName>
        <fullName evidence="1">Uncharacterized protein</fullName>
    </submittedName>
</protein>
<dbReference type="RefSeq" id="WP_132332320.1">
    <property type="nucleotide sequence ID" value="NZ_SMJZ01000030.1"/>
</dbReference>
<organism evidence="1 2">
    <name type="scientific">Nonomuraea longispora</name>
    <dbReference type="NCBI Taxonomy" id="1848320"/>
    <lineage>
        <taxon>Bacteria</taxon>
        <taxon>Bacillati</taxon>
        <taxon>Actinomycetota</taxon>
        <taxon>Actinomycetes</taxon>
        <taxon>Streptosporangiales</taxon>
        <taxon>Streptosporangiaceae</taxon>
        <taxon>Nonomuraea</taxon>
    </lineage>
</organism>
<dbReference type="OrthoDB" id="4239816at2"/>
<evidence type="ECO:0000313" key="2">
    <source>
        <dbReference type="Proteomes" id="UP000295157"/>
    </source>
</evidence>
<sequence>MTDFKVHCNPSRIHMQQATTVRTRPGAMRAPPATLYSGGNLYPERGVMDPSTIPTLAAIVSAIVGGAAGEAGKHAWTSLTALVRRRFGDGDAAVAALEQTDTKSPEEVAKVLVDQAKADAEFEQALIAWTTNTMHLIQYKHDVHNTIGGDARISGPVIQTGDVLGSINFGRS</sequence>
<accession>A0A4R4NI91</accession>
<keyword evidence="2" id="KW-1185">Reference proteome</keyword>
<dbReference type="Proteomes" id="UP000295157">
    <property type="component" value="Unassembled WGS sequence"/>
</dbReference>
<evidence type="ECO:0000313" key="1">
    <source>
        <dbReference type="EMBL" id="TDC08274.1"/>
    </source>
</evidence>